<name>A0A0G4QA21_9GAMM</name>
<reference evidence="11" key="1">
    <citation type="submission" date="2015-06" db="EMBL/GenBank/DDBJ databases">
        <authorList>
            <person name="Urmite Genomes"/>
        </authorList>
    </citation>
    <scope>NUCLEOTIDE SEQUENCE [LARGE SCALE GENOMIC DNA]</scope>
    <source>
        <strain evidence="11">CSUR P1867</strain>
    </source>
</reference>
<dbReference type="SUPFAM" id="SSF52540">
    <property type="entry name" value="P-loop containing nucleoside triphosphate hydrolases"/>
    <property type="match status" value="1"/>
</dbReference>
<dbReference type="InterPro" id="IPR027417">
    <property type="entry name" value="P-loop_NTPase"/>
</dbReference>
<dbReference type="RefSeq" id="WP_006536637.1">
    <property type="nucleotide sequence ID" value="NZ_CAXOKJ010000001.1"/>
</dbReference>
<keyword evidence="7" id="KW-0472">Membrane</keyword>
<dbReference type="SMART" id="SM00382">
    <property type="entry name" value="AAA"/>
    <property type="match status" value="1"/>
</dbReference>
<dbReference type="InterPro" id="IPR003593">
    <property type="entry name" value="AAA+_ATPase"/>
</dbReference>
<dbReference type="PANTHER" id="PTHR43423:SF12">
    <property type="entry name" value="IRON EXPORT ATP-BINDING PROTEIN FETA-RELATED"/>
    <property type="match status" value="1"/>
</dbReference>
<reference evidence="10 12" key="3">
    <citation type="submission" date="2020-12" db="EMBL/GenBank/DDBJ databases">
        <title>Enhanced detection system for hospital associated transmission using whole genome sequencing surveillance.</title>
        <authorList>
            <person name="Harrison L.H."/>
            <person name="Van Tyne D."/>
            <person name="Marsh J.W."/>
            <person name="Griffith M.P."/>
            <person name="Snyder D.J."/>
            <person name="Cooper V.S."/>
            <person name="Mustapha M."/>
        </authorList>
    </citation>
    <scope>NUCLEOTIDE SEQUENCE [LARGE SCALE GENOMIC DNA]</scope>
    <source>
        <strain evidence="10 12">PR00195</strain>
    </source>
</reference>
<evidence type="ECO:0000256" key="2">
    <source>
        <dbReference type="ARBA" id="ARBA00022475"/>
    </source>
</evidence>
<feature type="domain" description="ABC transporter" evidence="8">
    <location>
        <begin position="8"/>
        <end position="216"/>
    </location>
</feature>
<keyword evidence="3" id="KW-0997">Cell inner membrane</keyword>
<dbReference type="InterPro" id="IPR003439">
    <property type="entry name" value="ABC_transporter-like_ATP-bd"/>
</dbReference>
<dbReference type="AlphaFoldDB" id="A0A0G4QA21"/>
<evidence type="ECO:0000256" key="3">
    <source>
        <dbReference type="ARBA" id="ARBA00022519"/>
    </source>
</evidence>
<evidence type="ECO:0000256" key="6">
    <source>
        <dbReference type="ARBA" id="ARBA00022967"/>
    </source>
</evidence>
<keyword evidence="6" id="KW-1278">Translocase</keyword>
<dbReference type="GeneID" id="76522979"/>
<evidence type="ECO:0000313" key="11">
    <source>
        <dbReference type="Proteomes" id="UP000183920"/>
    </source>
</evidence>
<dbReference type="GO" id="GO:0016887">
    <property type="term" value="F:ATP hydrolysis activity"/>
    <property type="evidence" value="ECO:0007669"/>
    <property type="project" value="InterPro"/>
</dbReference>
<dbReference type="NCBIfam" id="NF007601">
    <property type="entry name" value="PRK10247.1"/>
    <property type="match status" value="1"/>
</dbReference>
<organism evidence="9 11">
    <name type="scientific">Proteus penneri</name>
    <dbReference type="NCBI Taxonomy" id="102862"/>
    <lineage>
        <taxon>Bacteria</taxon>
        <taxon>Pseudomonadati</taxon>
        <taxon>Pseudomonadota</taxon>
        <taxon>Gammaproteobacteria</taxon>
        <taxon>Enterobacterales</taxon>
        <taxon>Morganellaceae</taxon>
        <taxon>Proteus</taxon>
    </lineage>
</organism>
<keyword evidence="2" id="KW-1003">Cell membrane</keyword>
<keyword evidence="1" id="KW-0813">Transport</keyword>
<dbReference type="Proteomes" id="UP000183920">
    <property type="component" value="Unassembled WGS sequence"/>
</dbReference>
<keyword evidence="5 9" id="KW-0067">ATP-binding</keyword>
<dbReference type="Proteomes" id="UP000619976">
    <property type="component" value="Unassembled WGS sequence"/>
</dbReference>
<evidence type="ECO:0000256" key="1">
    <source>
        <dbReference type="ARBA" id="ARBA00022448"/>
    </source>
</evidence>
<dbReference type="Pfam" id="PF00005">
    <property type="entry name" value="ABC_tran"/>
    <property type="match status" value="1"/>
</dbReference>
<dbReference type="PANTHER" id="PTHR43423">
    <property type="entry name" value="ABC TRANSPORTER I FAMILY MEMBER 17"/>
    <property type="match status" value="1"/>
</dbReference>
<accession>A0A0G4QA21</accession>
<evidence type="ECO:0000313" key="12">
    <source>
        <dbReference type="Proteomes" id="UP000619976"/>
    </source>
</evidence>
<reference evidence="9" key="2">
    <citation type="submission" date="2015-06" db="EMBL/GenBank/DDBJ databases">
        <authorList>
            <person name="Urmite Genomes Urmite Genomes"/>
        </authorList>
    </citation>
    <scope>NUCLEOTIDE SEQUENCE [LARGE SCALE GENOMIC DNA]</scope>
    <source>
        <strain evidence="9">CSUR P1867</strain>
    </source>
</reference>
<dbReference type="PROSITE" id="PS50893">
    <property type="entry name" value="ABC_TRANSPORTER_2"/>
    <property type="match status" value="1"/>
</dbReference>
<evidence type="ECO:0000313" key="9">
    <source>
        <dbReference type="EMBL" id="CRL62700.1"/>
    </source>
</evidence>
<evidence type="ECO:0000256" key="5">
    <source>
        <dbReference type="ARBA" id="ARBA00022840"/>
    </source>
</evidence>
<dbReference type="EMBL" id="JAEKCB010000001">
    <property type="protein sequence ID" value="MBJ2116564.1"/>
    <property type="molecule type" value="Genomic_DNA"/>
</dbReference>
<dbReference type="GO" id="GO:0005524">
    <property type="term" value="F:ATP binding"/>
    <property type="evidence" value="ECO:0007669"/>
    <property type="project" value="UniProtKB-KW"/>
</dbReference>
<evidence type="ECO:0000256" key="7">
    <source>
        <dbReference type="ARBA" id="ARBA00023136"/>
    </source>
</evidence>
<dbReference type="EMBL" id="CVRY01000004">
    <property type="protein sequence ID" value="CRL62700.1"/>
    <property type="molecule type" value="Genomic_DNA"/>
</dbReference>
<dbReference type="Gene3D" id="3.40.50.300">
    <property type="entry name" value="P-loop containing nucleotide triphosphate hydrolases"/>
    <property type="match status" value="1"/>
</dbReference>
<accession>A0A379EME4</accession>
<proteinExistence type="predicted"/>
<evidence type="ECO:0000256" key="4">
    <source>
        <dbReference type="ARBA" id="ARBA00022741"/>
    </source>
</evidence>
<evidence type="ECO:0000313" key="10">
    <source>
        <dbReference type="EMBL" id="MBJ2116564.1"/>
    </source>
</evidence>
<gene>
    <name evidence="9" type="primary">ybbL</name>
    <name evidence="10" type="synonym">fetA</name>
    <name evidence="9" type="ORF">BN1804_02096</name>
    <name evidence="10" type="ORF">JFQ69_02600</name>
</gene>
<protein>
    <submittedName>
        <fullName evidence="10">Iron ABC transporter ATP-binding protein FetA</fullName>
    </submittedName>
    <submittedName>
        <fullName evidence="9">Putative ABC transporter ATP-binding protein YbbL</fullName>
    </submittedName>
</protein>
<sequence>MESTTSLLRLDKVSYRIDNKTILDNINFELQPSEFKLITGPSGCGKSTLLKIVASLLSPTSGSIFFENKDYLTLSPEEYRQQVSYCTQTPMLFGETVYDNLKFPYFLRKLPVDDKKLAHDLDYFCLPESIMKKGINELSGGEKQRISLIRNLQFMPKILLLDEITSALDENNKTKVNNIIHHYVKDQNLAVLWVTHDQNEIKHADDVISLSSHNDA</sequence>
<evidence type="ECO:0000259" key="8">
    <source>
        <dbReference type="PROSITE" id="PS50893"/>
    </source>
</evidence>
<dbReference type="PROSITE" id="PS00211">
    <property type="entry name" value="ABC_TRANSPORTER_1"/>
    <property type="match status" value="1"/>
</dbReference>
<keyword evidence="4" id="KW-0547">Nucleotide-binding</keyword>
<keyword evidence="12" id="KW-1185">Reference proteome</keyword>
<dbReference type="InterPro" id="IPR017871">
    <property type="entry name" value="ABC_transporter-like_CS"/>
</dbReference>